<protein>
    <submittedName>
        <fullName evidence="1">Uncharacterized protein</fullName>
    </submittedName>
</protein>
<dbReference type="RefSeq" id="WP_307151976.1">
    <property type="nucleotide sequence ID" value="NZ_JAUSTU010000029.1"/>
</dbReference>
<reference evidence="1 2" key="1">
    <citation type="submission" date="2023-07" db="EMBL/GenBank/DDBJ databases">
        <title>Genomic Encyclopedia of Type Strains, Phase IV (KMG-IV): sequencing the most valuable type-strain genomes for metagenomic binning, comparative biology and taxonomic classification.</title>
        <authorList>
            <person name="Goeker M."/>
        </authorList>
    </citation>
    <scope>NUCLEOTIDE SEQUENCE [LARGE SCALE GENOMIC DNA]</scope>
    <source>
        <strain evidence="1 2">DSM 23948</strain>
    </source>
</reference>
<organism evidence="1 2">
    <name type="scientific">Anoxybacillus andreesenii</name>
    <dbReference type="NCBI Taxonomy" id="1325932"/>
    <lineage>
        <taxon>Bacteria</taxon>
        <taxon>Bacillati</taxon>
        <taxon>Bacillota</taxon>
        <taxon>Bacilli</taxon>
        <taxon>Bacillales</taxon>
        <taxon>Anoxybacillaceae</taxon>
        <taxon>Anoxybacillus</taxon>
    </lineage>
</organism>
<keyword evidence="2" id="KW-1185">Reference proteome</keyword>
<accession>A0ABT9V9C1</accession>
<sequence length="127" mass="14890">MIDGLSLNDDFYSGKITEKYGKGIEKSRDVENYDYFKLTNGIEVAVDKKGKMTRFIITDRGLETAKEIKIGDTKEDIIKAYGDNYYFRIEQGANIIGYVDKERERSLEFWLFDNEVNLYRLDNNLMQ</sequence>
<evidence type="ECO:0000313" key="2">
    <source>
        <dbReference type="Proteomes" id="UP001231362"/>
    </source>
</evidence>
<evidence type="ECO:0000313" key="1">
    <source>
        <dbReference type="EMBL" id="MDQ0157520.1"/>
    </source>
</evidence>
<comment type="caution">
    <text evidence="1">The sequence shown here is derived from an EMBL/GenBank/DDBJ whole genome shotgun (WGS) entry which is preliminary data.</text>
</comment>
<dbReference type="Proteomes" id="UP001231362">
    <property type="component" value="Unassembled WGS sequence"/>
</dbReference>
<gene>
    <name evidence="1" type="ORF">J2S07_003855</name>
</gene>
<name>A0ABT9V9C1_9BACL</name>
<proteinExistence type="predicted"/>
<dbReference type="EMBL" id="JAUSTU010000029">
    <property type="protein sequence ID" value="MDQ0157520.1"/>
    <property type="molecule type" value="Genomic_DNA"/>
</dbReference>